<dbReference type="Proteomes" id="UP001165498">
    <property type="component" value="Unassembled WGS sequence"/>
</dbReference>
<comment type="caution">
    <text evidence="1">The sequence shown here is derived from an EMBL/GenBank/DDBJ whole genome shotgun (WGS) entry which is preliminary data.</text>
</comment>
<evidence type="ECO:0000313" key="1">
    <source>
        <dbReference type="EMBL" id="MCQ4164631.1"/>
    </source>
</evidence>
<organism evidence="1 2">
    <name type="scientific">Tahibacter harae</name>
    <dbReference type="NCBI Taxonomy" id="2963937"/>
    <lineage>
        <taxon>Bacteria</taxon>
        <taxon>Pseudomonadati</taxon>
        <taxon>Pseudomonadota</taxon>
        <taxon>Gammaproteobacteria</taxon>
        <taxon>Lysobacterales</taxon>
        <taxon>Rhodanobacteraceae</taxon>
        <taxon>Tahibacter</taxon>
    </lineage>
</organism>
<dbReference type="EMBL" id="JANFQO010000006">
    <property type="protein sequence ID" value="MCQ4164631.1"/>
    <property type="molecule type" value="Genomic_DNA"/>
</dbReference>
<sequence>MKPRAAAGMAVEAGAGISPPLRIPGCLLRGSLLPVRGRYRKGRQEYGGNRSLILVPAVAALAAGTSHPFT</sequence>
<accession>A0ABT1QQV1</accession>
<gene>
    <name evidence="1" type="ORF">NM961_07900</name>
</gene>
<protein>
    <submittedName>
        <fullName evidence="1">Uncharacterized protein</fullName>
    </submittedName>
</protein>
<name>A0ABT1QQV1_9GAMM</name>
<keyword evidence="2" id="KW-1185">Reference proteome</keyword>
<proteinExistence type="predicted"/>
<reference evidence="1" key="1">
    <citation type="submission" date="2022-07" db="EMBL/GenBank/DDBJ databases">
        <title>Tahibacter sp., a new gammaproteobacterium isolated from the silt sample collected at pig farm.</title>
        <authorList>
            <person name="Chen H."/>
        </authorList>
    </citation>
    <scope>NUCLEOTIDE SEQUENCE</scope>
    <source>
        <strain evidence="1">P2K</strain>
    </source>
</reference>
<evidence type="ECO:0000313" key="2">
    <source>
        <dbReference type="Proteomes" id="UP001165498"/>
    </source>
</evidence>